<dbReference type="Proteomes" id="UP000184387">
    <property type="component" value="Unassembled WGS sequence"/>
</dbReference>
<organism evidence="1 2">
    <name type="scientific">Muricoccus roseus</name>
    <dbReference type="NCBI Taxonomy" id="198092"/>
    <lineage>
        <taxon>Bacteria</taxon>
        <taxon>Pseudomonadati</taxon>
        <taxon>Pseudomonadota</taxon>
        <taxon>Alphaproteobacteria</taxon>
        <taxon>Acetobacterales</taxon>
        <taxon>Roseomonadaceae</taxon>
        <taxon>Muricoccus</taxon>
    </lineage>
</organism>
<dbReference type="RefSeq" id="WP_073136384.1">
    <property type="nucleotide sequence ID" value="NZ_FQZF01000018.1"/>
</dbReference>
<protein>
    <submittedName>
        <fullName evidence="1">Uncharacterized protein</fullName>
    </submittedName>
</protein>
<evidence type="ECO:0000313" key="1">
    <source>
        <dbReference type="EMBL" id="SHJ69670.1"/>
    </source>
</evidence>
<dbReference type="STRING" id="198092.SAMN02745194_03150"/>
<proteinExistence type="predicted"/>
<dbReference type="EMBL" id="FQZF01000018">
    <property type="protein sequence ID" value="SHJ69670.1"/>
    <property type="molecule type" value="Genomic_DNA"/>
</dbReference>
<gene>
    <name evidence="1" type="ORF">SAMN02745194_03150</name>
</gene>
<dbReference type="AlphaFoldDB" id="A0A1M6LEM2"/>
<accession>A0A1M6LEM2</accession>
<keyword evidence="2" id="KW-1185">Reference proteome</keyword>
<evidence type="ECO:0000313" key="2">
    <source>
        <dbReference type="Proteomes" id="UP000184387"/>
    </source>
</evidence>
<sequence>MLAALPILMRRQGVRRLVGPSSFAGQIARASAANARPISGAGWETYGVNALRRTGPARRALIEGLQRPNLLLNSAALATQSVAVTAQAYTLSFEGTGSVTLSGTAAGVLAGTGANDRVFLVFTPPAGTLTLTVAGDVRFAQLEPGTFPTSWITTAGVAATRAADFASFTVPAAQGTLYGTFLLPVLAAAYQAVISVTDGTTANGIWFRVATGGAIVAQGQRAGSNLQDAASGWVQANTLHRFAMSWGPAGCFITIDARLPLSFAGLQLPIGLNRGWMASRNGDAVFPSVVEFDSLGLLTVQRTGAQLQALAA</sequence>
<dbReference type="OrthoDB" id="7223544at2"/>
<name>A0A1M6LEM2_9PROT</name>
<reference evidence="1 2" key="1">
    <citation type="submission" date="2016-11" db="EMBL/GenBank/DDBJ databases">
        <authorList>
            <person name="Jaros S."/>
            <person name="Januszkiewicz K."/>
            <person name="Wedrychowicz H."/>
        </authorList>
    </citation>
    <scope>NUCLEOTIDE SEQUENCE [LARGE SCALE GENOMIC DNA]</scope>
    <source>
        <strain evidence="1 2">DSM 14916</strain>
    </source>
</reference>